<evidence type="ECO:0000256" key="3">
    <source>
        <dbReference type="SAM" id="Coils"/>
    </source>
</evidence>
<feature type="coiled-coil region" evidence="3">
    <location>
        <begin position="100"/>
        <end position="141"/>
    </location>
</feature>
<comment type="caution">
    <text evidence="5">The sequence shown here is derived from an EMBL/GenBank/DDBJ whole genome shotgun (WGS) entry which is preliminary data.</text>
</comment>
<sequence length="252" mass="28069">MKFLLIRLNSSSTLNTHPQSPMEDRPSPLQSSRSEVDTSRPFRSVKEAVAVFGERILAVAGDFPAHKQNNEAVTLERRAWKSSSSASFASSPQIKQEEDESAMMDSIRKLEAELEETRRELKLLKERESETEIAVASLNAELHMSMSKLARAEAAEAAKAVTRSIGLGFGGKHEIVEEGKKVNPDLSLKQSQCLAEILSLGEKEGFFGTPKRGKKTSKKKPIVPLIWDIFPRKKSSVNLYNPLYAESPPYLR</sequence>
<keyword evidence="2 3" id="KW-0175">Coiled coil</keyword>
<dbReference type="GO" id="GO:0009903">
    <property type="term" value="P:chloroplast avoidance movement"/>
    <property type="evidence" value="ECO:0007669"/>
    <property type="project" value="TreeGrafter"/>
</dbReference>
<gene>
    <name evidence="5" type="ORF">H6P81_015437</name>
</gene>
<dbReference type="GO" id="GO:0009904">
    <property type="term" value="P:chloroplast accumulation movement"/>
    <property type="evidence" value="ECO:0007669"/>
    <property type="project" value="TreeGrafter"/>
</dbReference>
<dbReference type="GO" id="GO:0005829">
    <property type="term" value="C:cytosol"/>
    <property type="evidence" value="ECO:0007669"/>
    <property type="project" value="TreeGrafter"/>
</dbReference>
<proteinExistence type="inferred from homology"/>
<name>A0AAV7E5Q1_ARIFI</name>
<evidence type="ECO:0000256" key="4">
    <source>
        <dbReference type="SAM" id="MobiDB-lite"/>
    </source>
</evidence>
<feature type="region of interest" description="Disordered" evidence="4">
    <location>
        <begin position="10"/>
        <end position="40"/>
    </location>
</feature>
<evidence type="ECO:0000256" key="2">
    <source>
        <dbReference type="ARBA" id="ARBA00023054"/>
    </source>
</evidence>
<evidence type="ECO:0008006" key="7">
    <source>
        <dbReference type="Google" id="ProtNLM"/>
    </source>
</evidence>
<dbReference type="AlphaFoldDB" id="A0AAV7E5Q1"/>
<dbReference type="Proteomes" id="UP000825729">
    <property type="component" value="Unassembled WGS sequence"/>
</dbReference>
<evidence type="ECO:0000256" key="1">
    <source>
        <dbReference type="ARBA" id="ARBA00005485"/>
    </source>
</evidence>
<dbReference type="EMBL" id="JAINDJ010000006">
    <property type="protein sequence ID" value="KAG9444097.1"/>
    <property type="molecule type" value="Genomic_DNA"/>
</dbReference>
<dbReference type="PANTHER" id="PTHR32054">
    <property type="entry name" value="HEAVY CHAIN, PUTATIVE, EXPRESSED-RELATED-RELATED"/>
    <property type="match status" value="1"/>
</dbReference>
<comment type="similarity">
    <text evidence="1">Belongs to the WEB family.</text>
</comment>
<evidence type="ECO:0000313" key="6">
    <source>
        <dbReference type="Proteomes" id="UP000825729"/>
    </source>
</evidence>
<feature type="compositionally biased region" description="Polar residues" evidence="4">
    <location>
        <begin position="10"/>
        <end position="19"/>
    </location>
</feature>
<protein>
    <recommendedName>
        <fullName evidence="7">WEB family protein</fullName>
    </recommendedName>
</protein>
<organism evidence="5 6">
    <name type="scientific">Aristolochia fimbriata</name>
    <name type="common">White veined hardy Dutchman's pipe vine</name>
    <dbReference type="NCBI Taxonomy" id="158543"/>
    <lineage>
        <taxon>Eukaryota</taxon>
        <taxon>Viridiplantae</taxon>
        <taxon>Streptophyta</taxon>
        <taxon>Embryophyta</taxon>
        <taxon>Tracheophyta</taxon>
        <taxon>Spermatophyta</taxon>
        <taxon>Magnoliopsida</taxon>
        <taxon>Magnoliidae</taxon>
        <taxon>Piperales</taxon>
        <taxon>Aristolochiaceae</taxon>
        <taxon>Aristolochia</taxon>
    </lineage>
</organism>
<dbReference type="PANTHER" id="PTHR32054:SF11">
    <property type="entry name" value="EXPRESSED PROTEIN"/>
    <property type="match status" value="1"/>
</dbReference>
<accession>A0AAV7E5Q1</accession>
<evidence type="ECO:0000313" key="5">
    <source>
        <dbReference type="EMBL" id="KAG9444097.1"/>
    </source>
</evidence>
<reference evidence="5 6" key="1">
    <citation type="submission" date="2021-07" db="EMBL/GenBank/DDBJ databases">
        <title>The Aristolochia fimbriata genome: insights into angiosperm evolution, floral development and chemical biosynthesis.</title>
        <authorList>
            <person name="Jiao Y."/>
        </authorList>
    </citation>
    <scope>NUCLEOTIDE SEQUENCE [LARGE SCALE GENOMIC DNA]</scope>
    <source>
        <strain evidence="5">IBCAS-2021</strain>
        <tissue evidence="5">Leaf</tissue>
    </source>
</reference>
<keyword evidence="6" id="KW-1185">Reference proteome</keyword>